<protein>
    <submittedName>
        <fullName evidence="3">Uncharacterized protein</fullName>
    </submittedName>
</protein>
<evidence type="ECO:0000256" key="1">
    <source>
        <dbReference type="SAM" id="MobiDB-lite"/>
    </source>
</evidence>
<dbReference type="STRING" id="1513793.SAMN06296036_10363"/>
<keyword evidence="2" id="KW-0812">Transmembrane</keyword>
<keyword evidence="2" id="KW-1133">Transmembrane helix</keyword>
<name>A0A1Y6B9G3_9BACT</name>
<evidence type="ECO:0000256" key="2">
    <source>
        <dbReference type="SAM" id="Phobius"/>
    </source>
</evidence>
<dbReference type="AlphaFoldDB" id="A0A1Y6B9G3"/>
<dbReference type="Proteomes" id="UP000192907">
    <property type="component" value="Unassembled WGS sequence"/>
</dbReference>
<keyword evidence="4" id="KW-1185">Reference proteome</keyword>
<feature type="transmembrane region" description="Helical" evidence="2">
    <location>
        <begin position="49"/>
        <end position="66"/>
    </location>
</feature>
<keyword evidence="2" id="KW-0472">Membrane</keyword>
<accession>A0A1Y6B9G3</accession>
<evidence type="ECO:0000313" key="3">
    <source>
        <dbReference type="EMBL" id="SMF00038.1"/>
    </source>
</evidence>
<dbReference type="RefSeq" id="WP_132316265.1">
    <property type="nucleotide sequence ID" value="NZ_FWZT01000003.1"/>
</dbReference>
<sequence>MKSISTKGLEVWNKHCTLSSNRRTKRSKLIVDVLKLELTLMFSRSLKRIALLLGMTFFIPTILSAADSINRSKSYQAINKLSKQFAEDIEDYGSVANTVVVTEFSQSSAFEADLRSYMVFSLEQDLQEAKNDAKESSEDSDKEKDDEDSEKKASKPKNTFKFVRCFGCFKPRAISDGKDIYIRKGFADNNELKFALEKIGADAYMTVNLDNNGDEVVMQTSLFSTKDSKLLTSKEYRTTVQGPSRSGVVMGIGMQSASFHDSKLPSVMGARISIGQRLVGLGDMGVAVTYLGKNSGYPSQTTFSLFTDLNRAEITGDQGKYVNWLFPIDFGVTDFNGDVQFQLQAGVKMRLGSILYVSLTERQHVFLTKPRNDGEVKGTEPVEPEGDDVLFESDKPISGALMFGVGVDFTF</sequence>
<gene>
    <name evidence="3" type="ORF">SAMN06296036_10363</name>
</gene>
<evidence type="ECO:0000313" key="4">
    <source>
        <dbReference type="Proteomes" id="UP000192907"/>
    </source>
</evidence>
<proteinExistence type="predicted"/>
<organism evidence="3 4">
    <name type="scientific">Pseudobacteriovorax antillogorgiicola</name>
    <dbReference type="NCBI Taxonomy" id="1513793"/>
    <lineage>
        <taxon>Bacteria</taxon>
        <taxon>Pseudomonadati</taxon>
        <taxon>Bdellovibrionota</taxon>
        <taxon>Oligoflexia</taxon>
        <taxon>Oligoflexales</taxon>
        <taxon>Pseudobacteriovoracaceae</taxon>
        <taxon>Pseudobacteriovorax</taxon>
    </lineage>
</organism>
<feature type="region of interest" description="Disordered" evidence="1">
    <location>
        <begin position="129"/>
        <end position="153"/>
    </location>
</feature>
<dbReference type="EMBL" id="FWZT01000003">
    <property type="protein sequence ID" value="SMF00038.1"/>
    <property type="molecule type" value="Genomic_DNA"/>
</dbReference>
<reference evidence="4" key="1">
    <citation type="submission" date="2017-04" db="EMBL/GenBank/DDBJ databases">
        <authorList>
            <person name="Varghese N."/>
            <person name="Submissions S."/>
        </authorList>
    </citation>
    <scope>NUCLEOTIDE SEQUENCE [LARGE SCALE GENOMIC DNA]</scope>
    <source>
        <strain evidence="4">RKEM611</strain>
    </source>
</reference>